<sequence>MTESFGNELDDELEEGDNHVVDDVGNNDNGLIFSSNAALLIIIFEKFDTKKYGYKSENSFAYQCIIPFFDLIFTHHYLSTRLGKSHVTQRSMGELIILYTANHAIIATFEIKPPHTFSHRIKMNQNLNVSMIDGLFDLGIEYPCEVGIPVAEDEDDLFTSRIQLMSKKASVFQKYGQFHILNYIYCKNFMLSPLRLNILTNLLTQYNMKGTIILIKKTHSSNLLKVPYTTDSALLWHSQKEKTNSLIFYFYIPSLLIIRIVKWTSLFLHIPYFDALI</sequence>
<dbReference type="Proteomes" id="UP001209540">
    <property type="component" value="Unassembled WGS sequence"/>
</dbReference>
<comment type="caution">
    <text evidence="1">The sequence shown here is derived from an EMBL/GenBank/DDBJ whole genome shotgun (WGS) entry which is preliminary data.</text>
</comment>
<protein>
    <submittedName>
        <fullName evidence="1">Uncharacterized protein</fullName>
    </submittedName>
</protein>
<evidence type="ECO:0000313" key="2">
    <source>
        <dbReference type="Proteomes" id="UP001209540"/>
    </source>
</evidence>
<reference evidence="1" key="2">
    <citation type="submission" date="2023-02" db="EMBL/GenBank/DDBJ databases">
        <authorList>
            <consortium name="DOE Joint Genome Institute"/>
            <person name="Mondo S.J."/>
            <person name="Chang Y."/>
            <person name="Wang Y."/>
            <person name="Ahrendt S."/>
            <person name="Andreopoulos W."/>
            <person name="Barry K."/>
            <person name="Beard J."/>
            <person name="Benny G.L."/>
            <person name="Blankenship S."/>
            <person name="Bonito G."/>
            <person name="Cuomo C."/>
            <person name="Desiro A."/>
            <person name="Gervers K.A."/>
            <person name="Hundley H."/>
            <person name="Kuo A."/>
            <person name="LaButti K."/>
            <person name="Lang B.F."/>
            <person name="Lipzen A."/>
            <person name="O'Donnell K."/>
            <person name="Pangilinan J."/>
            <person name="Reynolds N."/>
            <person name="Sandor L."/>
            <person name="Smith M.W."/>
            <person name="Tsang A."/>
            <person name="Grigoriev I.V."/>
            <person name="Stajich J.E."/>
            <person name="Spatafora J.W."/>
        </authorList>
    </citation>
    <scope>NUCLEOTIDE SEQUENCE</scope>
    <source>
        <strain evidence="1">RSA 2281</strain>
    </source>
</reference>
<reference evidence="1" key="1">
    <citation type="journal article" date="2022" name="IScience">
        <title>Evolution of zygomycete secretomes and the origins of terrestrial fungal ecologies.</title>
        <authorList>
            <person name="Chang Y."/>
            <person name="Wang Y."/>
            <person name="Mondo S."/>
            <person name="Ahrendt S."/>
            <person name="Andreopoulos W."/>
            <person name="Barry K."/>
            <person name="Beard J."/>
            <person name="Benny G.L."/>
            <person name="Blankenship S."/>
            <person name="Bonito G."/>
            <person name="Cuomo C."/>
            <person name="Desiro A."/>
            <person name="Gervers K.A."/>
            <person name="Hundley H."/>
            <person name="Kuo A."/>
            <person name="LaButti K."/>
            <person name="Lang B.F."/>
            <person name="Lipzen A."/>
            <person name="O'Donnell K."/>
            <person name="Pangilinan J."/>
            <person name="Reynolds N."/>
            <person name="Sandor L."/>
            <person name="Smith M.E."/>
            <person name="Tsang A."/>
            <person name="Grigoriev I.V."/>
            <person name="Stajich J.E."/>
            <person name="Spatafora J.W."/>
        </authorList>
    </citation>
    <scope>NUCLEOTIDE SEQUENCE</scope>
    <source>
        <strain evidence="1">RSA 2281</strain>
    </source>
</reference>
<name>A0AAD5K8S0_9FUNG</name>
<dbReference type="EMBL" id="JAIXMP010000004">
    <property type="protein sequence ID" value="KAI9274440.1"/>
    <property type="molecule type" value="Genomic_DNA"/>
</dbReference>
<accession>A0AAD5K8S0</accession>
<evidence type="ECO:0000313" key="1">
    <source>
        <dbReference type="EMBL" id="KAI9274440.1"/>
    </source>
</evidence>
<proteinExistence type="predicted"/>
<gene>
    <name evidence="1" type="ORF">BDA99DRAFT_533079</name>
</gene>
<keyword evidence="2" id="KW-1185">Reference proteome</keyword>
<organism evidence="1 2">
    <name type="scientific">Phascolomyces articulosus</name>
    <dbReference type="NCBI Taxonomy" id="60185"/>
    <lineage>
        <taxon>Eukaryota</taxon>
        <taxon>Fungi</taxon>
        <taxon>Fungi incertae sedis</taxon>
        <taxon>Mucoromycota</taxon>
        <taxon>Mucoromycotina</taxon>
        <taxon>Mucoromycetes</taxon>
        <taxon>Mucorales</taxon>
        <taxon>Lichtheimiaceae</taxon>
        <taxon>Phascolomyces</taxon>
    </lineage>
</organism>
<dbReference type="AlphaFoldDB" id="A0AAD5K8S0"/>